<proteinExistence type="predicted"/>
<comment type="caution">
    <text evidence="2">The sequence shown here is derived from an EMBL/GenBank/DDBJ whole genome shotgun (WGS) entry which is preliminary data.</text>
</comment>
<gene>
    <name evidence="2" type="ORF">TrVE_jg10147</name>
</gene>
<accession>A0A9W7EZV2</accession>
<protein>
    <submittedName>
        <fullName evidence="2">Uncharacterized protein</fullName>
    </submittedName>
</protein>
<dbReference type="AlphaFoldDB" id="A0A9W7EZV2"/>
<keyword evidence="3" id="KW-1185">Reference proteome</keyword>
<evidence type="ECO:0000313" key="3">
    <source>
        <dbReference type="Proteomes" id="UP001165160"/>
    </source>
</evidence>
<dbReference type="EMBL" id="BRXX01000184">
    <property type="protein sequence ID" value="GMH96467.1"/>
    <property type="molecule type" value="Genomic_DNA"/>
</dbReference>
<feature type="region of interest" description="Disordered" evidence="1">
    <location>
        <begin position="287"/>
        <end position="315"/>
    </location>
</feature>
<name>A0A9W7EZV2_9STRA</name>
<feature type="compositionally biased region" description="Acidic residues" evidence="1">
    <location>
        <begin position="302"/>
        <end position="313"/>
    </location>
</feature>
<dbReference type="Proteomes" id="UP001165160">
    <property type="component" value="Unassembled WGS sequence"/>
</dbReference>
<organism evidence="2 3">
    <name type="scientific">Triparma verrucosa</name>
    <dbReference type="NCBI Taxonomy" id="1606542"/>
    <lineage>
        <taxon>Eukaryota</taxon>
        <taxon>Sar</taxon>
        <taxon>Stramenopiles</taxon>
        <taxon>Ochrophyta</taxon>
        <taxon>Bolidophyceae</taxon>
        <taxon>Parmales</taxon>
        <taxon>Triparmaceae</taxon>
        <taxon>Triparma</taxon>
    </lineage>
</organism>
<feature type="compositionally biased region" description="Basic and acidic residues" evidence="1">
    <location>
        <begin position="287"/>
        <end position="301"/>
    </location>
</feature>
<reference evidence="3" key="1">
    <citation type="journal article" date="2023" name="Commun. Biol.">
        <title>Genome analysis of Parmales, the sister group of diatoms, reveals the evolutionary specialization of diatoms from phago-mixotrophs to photoautotrophs.</title>
        <authorList>
            <person name="Ban H."/>
            <person name="Sato S."/>
            <person name="Yoshikawa S."/>
            <person name="Yamada K."/>
            <person name="Nakamura Y."/>
            <person name="Ichinomiya M."/>
            <person name="Sato N."/>
            <person name="Blanc-Mathieu R."/>
            <person name="Endo H."/>
            <person name="Kuwata A."/>
            <person name="Ogata H."/>
        </authorList>
    </citation>
    <scope>NUCLEOTIDE SEQUENCE [LARGE SCALE GENOMIC DNA]</scope>
    <source>
        <strain evidence="3">NIES 3699</strain>
    </source>
</reference>
<evidence type="ECO:0000256" key="1">
    <source>
        <dbReference type="SAM" id="MobiDB-lite"/>
    </source>
</evidence>
<evidence type="ECO:0000313" key="2">
    <source>
        <dbReference type="EMBL" id="GMH96467.1"/>
    </source>
</evidence>
<sequence length="706" mass="80272">MSAFKTLKLASSPAIESAATLARVVATVAAKSIPFIDSLLCVIEEVEKMQSDNNFNSHMMEIINLLVTSISSSLRAVKKTNFVDDEEHDQTTLKKLGDDIIHAAKFIKMYMSTQWHNKYFKASAYTSEFEMLSKKLLYGMQCLHFEFSATEGKRNKKLTEDIMTKLNAAKSKDEVAEAMKRVEEEAKETKRNLEIAQELLQSQGEKNAEEVEKKAEEARAMEEKLQAADAKIKEAEAMKAQVEAAKDEEIAELKKKLEESAKQSEEEKLEQEKIMKEREEALEKKRAELARDAENRAGGEEEGKEEEEEEEQHEDAFSATLDKIVAGDYCPPEALKLLKELGESCRWGVSPDGFVLDCELETTIFNLLSEANKLEDIALQLEEHGDQEGADEMDDKAEDFMRRVTELEDHHKGIVLPTASSLLFAIERMLDWNDEAKRALANANADELVAKNVVVKEKRAAAAEAEVKWRAARKSADPEVRKNRKQLRKDLDLANKAALEAEFNVGIFRPDDGAEAEKLRLQNIEVIRAILVTAEQKETETNDLDWEKTGKEPVEKSRDTGKEIWSHFRRFAKRGDVEFEKALLASLKEELSESEREERLQYMETSLALIGLPQADFERKLKGLECRNRQIVELSKSLIGVKYEYKGSVEELHATKWKRTDNDIKQAVKEWCSSRSAAEEKYGHISDWNTVTAPEPKMKLITPHKF</sequence>